<reference evidence="3" key="1">
    <citation type="journal article" date="2019" name="Int. J. Syst. Evol. Microbiol.">
        <title>The Global Catalogue of Microorganisms (GCM) 10K type strain sequencing project: providing services to taxonomists for standard genome sequencing and annotation.</title>
        <authorList>
            <consortium name="The Broad Institute Genomics Platform"/>
            <consortium name="The Broad Institute Genome Sequencing Center for Infectious Disease"/>
            <person name="Wu L."/>
            <person name="Ma J."/>
        </authorList>
    </citation>
    <scope>NUCLEOTIDE SEQUENCE [LARGE SCALE GENOMIC DNA]</scope>
    <source>
        <strain evidence="3">JCM 32206</strain>
    </source>
</reference>
<keyword evidence="3" id="KW-1185">Reference proteome</keyword>
<dbReference type="RefSeq" id="WP_345345449.1">
    <property type="nucleotide sequence ID" value="NZ_BAABFB010000043.1"/>
</dbReference>
<feature type="compositionally biased region" description="Basic and acidic residues" evidence="1">
    <location>
        <begin position="1"/>
        <end position="10"/>
    </location>
</feature>
<evidence type="ECO:0000256" key="1">
    <source>
        <dbReference type="SAM" id="MobiDB-lite"/>
    </source>
</evidence>
<dbReference type="Proteomes" id="UP001501183">
    <property type="component" value="Unassembled WGS sequence"/>
</dbReference>
<comment type="caution">
    <text evidence="2">The sequence shown here is derived from an EMBL/GenBank/DDBJ whole genome shotgun (WGS) entry which is preliminary data.</text>
</comment>
<protein>
    <submittedName>
        <fullName evidence="2">Uncharacterized protein</fullName>
    </submittedName>
</protein>
<evidence type="ECO:0000313" key="2">
    <source>
        <dbReference type="EMBL" id="GAA4480054.1"/>
    </source>
</evidence>
<proteinExistence type="predicted"/>
<accession>A0ABP8P4M6</accession>
<name>A0ABP8P4M6_9NOCA</name>
<gene>
    <name evidence="2" type="ORF">GCM10023094_26020</name>
</gene>
<sequence>MSERERERLGRATAAAGATPHRNGDDVVFGPLVETDRSAEPQWVADCVVPLR</sequence>
<organism evidence="2 3">
    <name type="scientific">Rhodococcus olei</name>
    <dbReference type="NCBI Taxonomy" id="2161675"/>
    <lineage>
        <taxon>Bacteria</taxon>
        <taxon>Bacillati</taxon>
        <taxon>Actinomycetota</taxon>
        <taxon>Actinomycetes</taxon>
        <taxon>Mycobacteriales</taxon>
        <taxon>Nocardiaceae</taxon>
        <taxon>Rhodococcus</taxon>
    </lineage>
</organism>
<feature type="region of interest" description="Disordered" evidence="1">
    <location>
        <begin position="1"/>
        <end position="26"/>
    </location>
</feature>
<dbReference type="EMBL" id="BAABFB010000043">
    <property type="protein sequence ID" value="GAA4480054.1"/>
    <property type="molecule type" value="Genomic_DNA"/>
</dbReference>
<evidence type="ECO:0000313" key="3">
    <source>
        <dbReference type="Proteomes" id="UP001501183"/>
    </source>
</evidence>